<gene>
    <name evidence="3" type="ORF">BECKH772A_GA0070896_100657</name>
    <name evidence="2" type="ORF">BECKH772B_GA0070898_100477</name>
    <name evidence="4" type="ORF">BECKH772C_GA0070978_100616</name>
</gene>
<feature type="compositionally biased region" description="Basic residues" evidence="1">
    <location>
        <begin position="170"/>
        <end position="181"/>
    </location>
</feature>
<dbReference type="EMBL" id="CAADFI010000047">
    <property type="protein sequence ID" value="VFJ93605.1"/>
    <property type="molecule type" value="Genomic_DNA"/>
</dbReference>
<reference evidence="4" key="1">
    <citation type="submission" date="2019-02" db="EMBL/GenBank/DDBJ databases">
        <authorList>
            <person name="Gruber-Vodicka R. H."/>
            <person name="Seah K. B. B."/>
        </authorList>
    </citation>
    <scope>NUCLEOTIDE SEQUENCE</scope>
    <source>
        <strain evidence="4">BECK_SA2B12</strain>
        <strain evidence="3">BECK_SA2B15</strain>
        <strain evidence="2">BECK_SA2B20</strain>
    </source>
</reference>
<evidence type="ECO:0000313" key="2">
    <source>
        <dbReference type="EMBL" id="VFJ93605.1"/>
    </source>
</evidence>
<feature type="compositionally biased region" description="Polar residues" evidence="1">
    <location>
        <begin position="140"/>
        <end position="154"/>
    </location>
</feature>
<dbReference type="EMBL" id="CAADFJ010000061">
    <property type="protein sequence ID" value="VFK01245.1"/>
    <property type="molecule type" value="Genomic_DNA"/>
</dbReference>
<sequence length="210" mass="22812">MSVILAGNRWCPGLKCSGFHARRGKENANRKFRTGTTMPNSEFGIRGVWRMIAVWRPSNPHQYPMGPDAQPSPWASDGPGPYPVVGTPSSELVNQSLNLIKPSLGLIDPSSDLIKPGSELAKQSLDSINSSSGLVKPNSDPVNPSSELARSNSDPIDRSRTRQKPSPVWRGRHVGQRHSPRCHISVGPCGPQSGRRFVTTGNFQTPSKTL</sequence>
<proteinExistence type="predicted"/>
<evidence type="ECO:0000313" key="3">
    <source>
        <dbReference type="EMBL" id="VFJ94037.1"/>
    </source>
</evidence>
<protein>
    <submittedName>
        <fullName evidence="4">Uncharacterized protein</fullName>
    </submittedName>
</protein>
<accession>A0A450V8V1</accession>
<dbReference type="AlphaFoldDB" id="A0A450V8V1"/>
<dbReference type="EMBL" id="CAADFG010000065">
    <property type="protein sequence ID" value="VFJ94037.1"/>
    <property type="molecule type" value="Genomic_DNA"/>
</dbReference>
<feature type="region of interest" description="Disordered" evidence="1">
    <location>
        <begin position="62"/>
        <end position="87"/>
    </location>
</feature>
<evidence type="ECO:0000256" key="1">
    <source>
        <dbReference type="SAM" id="MobiDB-lite"/>
    </source>
</evidence>
<feature type="region of interest" description="Disordered" evidence="1">
    <location>
        <begin position="129"/>
        <end position="210"/>
    </location>
</feature>
<feature type="compositionally biased region" description="Polar residues" evidence="1">
    <location>
        <begin position="199"/>
        <end position="210"/>
    </location>
</feature>
<organism evidence="4">
    <name type="scientific">Candidatus Kentrum eta</name>
    <dbReference type="NCBI Taxonomy" id="2126337"/>
    <lineage>
        <taxon>Bacteria</taxon>
        <taxon>Pseudomonadati</taxon>
        <taxon>Pseudomonadota</taxon>
        <taxon>Gammaproteobacteria</taxon>
        <taxon>Candidatus Kentrum</taxon>
    </lineage>
</organism>
<evidence type="ECO:0000313" key="4">
    <source>
        <dbReference type="EMBL" id="VFK01245.1"/>
    </source>
</evidence>
<name>A0A450V8V1_9GAMM</name>